<gene>
    <name evidence="3" type="ORF">HNP60_002433</name>
</gene>
<comment type="caution">
    <text evidence="3">The sequence shown here is derived from an EMBL/GenBank/DDBJ whole genome shotgun (WGS) entry which is preliminary data.</text>
</comment>
<evidence type="ECO:0000313" key="3">
    <source>
        <dbReference type="EMBL" id="MBB5986459.1"/>
    </source>
</evidence>
<dbReference type="EMBL" id="JACHKA010000001">
    <property type="protein sequence ID" value="MBB5986459.1"/>
    <property type="molecule type" value="Genomic_DNA"/>
</dbReference>
<protein>
    <recommendedName>
        <fullName evidence="5">Preprotein translocase subunit YajC</fullName>
    </recommendedName>
</protein>
<evidence type="ECO:0000313" key="4">
    <source>
        <dbReference type="Proteomes" id="UP001138540"/>
    </source>
</evidence>
<evidence type="ECO:0000256" key="2">
    <source>
        <dbReference type="SAM" id="SignalP"/>
    </source>
</evidence>
<dbReference type="PROSITE" id="PS51257">
    <property type="entry name" value="PROKAR_LIPOPROTEIN"/>
    <property type="match status" value="1"/>
</dbReference>
<evidence type="ECO:0008006" key="5">
    <source>
        <dbReference type="Google" id="ProtNLM"/>
    </source>
</evidence>
<feature type="chain" id="PRO_5046657046" description="Preprotein translocase subunit YajC" evidence="2">
    <location>
        <begin position="28"/>
        <end position="574"/>
    </location>
</feature>
<accession>A0ABR6NGQ7</accession>
<dbReference type="RefSeq" id="WP_184154015.1">
    <property type="nucleotide sequence ID" value="NZ_JACHKA010000001.1"/>
</dbReference>
<evidence type="ECO:0000256" key="1">
    <source>
        <dbReference type="SAM" id="MobiDB-lite"/>
    </source>
</evidence>
<name>A0ABR6NGQ7_9SPHN</name>
<sequence>MTLACRGNLAGLAAALACAMSATPLQAQMGGLLGDSDVTAGQGGSATPSAAREGRGDRKSRKSRRNVAISPYLEVDQTAIWNLKGGDGDVVTYTSVAAGVTASIETANAALGADVRYEHQFAWGGGRTDQDILSGIVNGRIDAVRNVLSIEAGALATRVRADGYIGANTTLADVTNTAHTYSAYIGPNLSVPVGDLTVTGAYRLGYNRVDTDFGAAAAVGAPVAGYFDESWLHVANAAVGMQPGVLPVGWSVGVGWIREDASQLDQRFDDKYARADITVPISPTVALVGGVGYEKIEISNRDALRDANGVPVRDENGRFVTDSASPRRLSYDQDGIIWDAGVLWRPNPRLEAELRVGHRYGSMSYTGSLAWRGRNTAVNVVLFDSVDSFGRALNGALANIGTDFYVVRNPFSGDLTGCAFGDAQAGGACFTDTLTGITSANFRNRGVVAQIARRADAWTVSAAAVYAHRKFISDGQSVLAPANGLADQNYFAMLGASRAYGSDAAFDVMGYVNYFDSGTPGIGDVTNIGANVGYRRMIWRRLSASAAIGIDSIDTQAQQSFISLLAQIGLRYQF</sequence>
<proteinExistence type="predicted"/>
<feature type="signal peptide" evidence="2">
    <location>
        <begin position="1"/>
        <end position="27"/>
    </location>
</feature>
<organism evidence="3 4">
    <name type="scientific">Sphingobium lignivorans</name>
    <dbReference type="NCBI Taxonomy" id="2735886"/>
    <lineage>
        <taxon>Bacteria</taxon>
        <taxon>Pseudomonadati</taxon>
        <taxon>Pseudomonadota</taxon>
        <taxon>Alphaproteobacteria</taxon>
        <taxon>Sphingomonadales</taxon>
        <taxon>Sphingomonadaceae</taxon>
        <taxon>Sphingobium</taxon>
    </lineage>
</organism>
<feature type="region of interest" description="Disordered" evidence="1">
    <location>
        <begin position="38"/>
        <end position="63"/>
    </location>
</feature>
<keyword evidence="4" id="KW-1185">Reference proteome</keyword>
<reference evidence="3 4" key="1">
    <citation type="submission" date="2020-08" db="EMBL/GenBank/DDBJ databases">
        <title>Exploring microbial biodiversity for novel pathways involved in the catabolism of aromatic compounds derived from lignin.</title>
        <authorList>
            <person name="Elkins J."/>
        </authorList>
    </citation>
    <scope>NUCLEOTIDE SEQUENCE [LARGE SCALE GENOMIC DNA]</scope>
    <source>
        <strain evidence="3 4">B1D3A</strain>
    </source>
</reference>
<keyword evidence="2" id="KW-0732">Signal</keyword>
<dbReference type="Proteomes" id="UP001138540">
    <property type="component" value="Unassembled WGS sequence"/>
</dbReference>
<dbReference type="SUPFAM" id="SSF56935">
    <property type="entry name" value="Porins"/>
    <property type="match status" value="1"/>
</dbReference>